<reference evidence="3 4" key="1">
    <citation type="submission" date="2017-01" db="EMBL/GenBank/DDBJ databases">
        <authorList>
            <person name="Mah S.A."/>
            <person name="Swanson W.J."/>
            <person name="Moy G.W."/>
            <person name="Vacquier V.D."/>
        </authorList>
    </citation>
    <scope>NUCLEOTIDE SEQUENCE [LARGE SCALE GENOMIC DNA]</scope>
    <source>
        <strain evidence="3 4">M9</strain>
    </source>
</reference>
<dbReference type="OrthoDB" id="9786812at2"/>
<dbReference type="InterPro" id="IPR029062">
    <property type="entry name" value="Class_I_gatase-like"/>
</dbReference>
<accession>A0A1R3VZJ4</accession>
<dbReference type="EMBL" id="FTPK01000002">
    <property type="protein sequence ID" value="SIT68966.1"/>
    <property type="molecule type" value="Genomic_DNA"/>
</dbReference>
<dbReference type="Proteomes" id="UP000223759">
    <property type="component" value="Unassembled WGS sequence"/>
</dbReference>
<dbReference type="GO" id="GO:0000162">
    <property type="term" value="P:L-tryptophan biosynthetic process"/>
    <property type="evidence" value="ECO:0007669"/>
    <property type="project" value="TreeGrafter"/>
</dbReference>
<dbReference type="STRING" id="233100.SAMN05216526_0975"/>
<dbReference type="InterPro" id="IPR050472">
    <property type="entry name" value="Anth_synth/Amidotransfase"/>
</dbReference>
<evidence type="ECO:0000256" key="1">
    <source>
        <dbReference type="ARBA" id="ARBA00022962"/>
    </source>
</evidence>
<sequence>MLLMIDNYDSFTYNLVQYLGELGAAVHVRRNDAITLDEIEAIAPERIVISPGPCTPDQAGISMEVIRRFAGRVPILGVCLGHQAIGQVFDGHIIHAGSIMHGKTSLVYHRDQGVFSGLDNPLEATRYHSLVIDKTRLPKCLEMTAWTQNEDGTLDEIMGVRHRELAVEGVQFHPESILTHQGHDLLQNFLRTPLQRTGALGAGGAQPLGGSGL</sequence>
<dbReference type="PRINTS" id="PR00096">
    <property type="entry name" value="GATASE"/>
</dbReference>
<dbReference type="PANTHER" id="PTHR43418:SF4">
    <property type="entry name" value="MULTIFUNCTIONAL TRYPTOPHAN BIOSYNTHESIS PROTEIN"/>
    <property type="match status" value="1"/>
</dbReference>
<keyword evidence="1" id="KW-0315">Glutamine amidotransferase</keyword>
<dbReference type="FunFam" id="3.40.50.880:FF:000003">
    <property type="entry name" value="Anthranilate synthase component II"/>
    <property type="match status" value="1"/>
</dbReference>
<dbReference type="GO" id="GO:0046820">
    <property type="term" value="F:4-amino-4-deoxychorismate synthase activity"/>
    <property type="evidence" value="ECO:0007669"/>
    <property type="project" value="TreeGrafter"/>
</dbReference>
<dbReference type="Pfam" id="PF00117">
    <property type="entry name" value="GATase"/>
    <property type="match status" value="1"/>
</dbReference>
<proteinExistence type="predicted"/>
<dbReference type="Gene3D" id="3.40.50.880">
    <property type="match status" value="1"/>
</dbReference>
<dbReference type="InterPro" id="IPR006221">
    <property type="entry name" value="TrpG/PapA_dom"/>
</dbReference>
<evidence type="ECO:0000259" key="2">
    <source>
        <dbReference type="Pfam" id="PF00117"/>
    </source>
</evidence>
<dbReference type="GO" id="GO:0004049">
    <property type="term" value="F:anthranilate synthase activity"/>
    <property type="evidence" value="ECO:0007669"/>
    <property type="project" value="TreeGrafter"/>
</dbReference>
<keyword evidence="4" id="KW-1185">Reference proteome</keyword>
<protein>
    <submittedName>
        <fullName evidence="3">Anthranilate synthase, component II</fullName>
    </submittedName>
</protein>
<dbReference type="SUPFAM" id="SSF52317">
    <property type="entry name" value="Class I glutamine amidotransferase-like"/>
    <property type="match status" value="1"/>
</dbReference>
<dbReference type="InterPro" id="IPR017926">
    <property type="entry name" value="GATASE"/>
</dbReference>
<gene>
    <name evidence="3" type="ORF">SAMN05216526_0975</name>
</gene>
<feature type="domain" description="Glutamine amidotransferase" evidence="2">
    <location>
        <begin position="3"/>
        <end position="190"/>
    </location>
</feature>
<organism evidence="3 4">
    <name type="scientific">Ectothiorhodosinus mongolicus</name>
    <dbReference type="NCBI Taxonomy" id="233100"/>
    <lineage>
        <taxon>Bacteria</taxon>
        <taxon>Pseudomonadati</taxon>
        <taxon>Pseudomonadota</taxon>
        <taxon>Gammaproteobacteria</taxon>
        <taxon>Chromatiales</taxon>
        <taxon>Ectothiorhodospiraceae</taxon>
        <taxon>Ectothiorhodosinus</taxon>
    </lineage>
</organism>
<dbReference type="PRINTS" id="PR00097">
    <property type="entry name" value="ANTSNTHASEII"/>
</dbReference>
<dbReference type="NCBIfam" id="TIGR00566">
    <property type="entry name" value="trpG_papA"/>
    <property type="match status" value="1"/>
</dbReference>
<dbReference type="GO" id="GO:0005829">
    <property type="term" value="C:cytosol"/>
    <property type="evidence" value="ECO:0007669"/>
    <property type="project" value="TreeGrafter"/>
</dbReference>
<evidence type="ECO:0000313" key="3">
    <source>
        <dbReference type="EMBL" id="SIT68966.1"/>
    </source>
</evidence>
<dbReference type="GO" id="GO:0046654">
    <property type="term" value="P:tetrahydrofolate biosynthetic process"/>
    <property type="evidence" value="ECO:0007669"/>
    <property type="project" value="TreeGrafter"/>
</dbReference>
<dbReference type="PANTHER" id="PTHR43418">
    <property type="entry name" value="MULTIFUNCTIONAL TRYPTOPHAN BIOSYNTHESIS PROTEIN-RELATED"/>
    <property type="match status" value="1"/>
</dbReference>
<dbReference type="RefSeq" id="WP_076755401.1">
    <property type="nucleotide sequence ID" value="NZ_CP023018.1"/>
</dbReference>
<dbReference type="CDD" id="cd01743">
    <property type="entry name" value="GATase1_Anthranilate_Synthase"/>
    <property type="match status" value="1"/>
</dbReference>
<dbReference type="PROSITE" id="PS51273">
    <property type="entry name" value="GATASE_TYPE_1"/>
    <property type="match status" value="1"/>
</dbReference>
<name>A0A1R3VZJ4_9GAMM</name>
<dbReference type="AlphaFoldDB" id="A0A1R3VZJ4"/>
<evidence type="ECO:0000313" key="4">
    <source>
        <dbReference type="Proteomes" id="UP000223759"/>
    </source>
</evidence>